<name>A0A2S1GLV4_9CAUD</name>
<sequence length="316" mass="35836">MNREDLPVIATDIDGVVVKWQSGLPYFAQKYNLPLQHILDLIIEDIFVPPAQLFDCHEDLANKLMKKYNSSDFIRYLAPYSDALSVINRLKSKYRFVAVTALGTDVDSMLNRKFNLQALFPDAFDDIFVCGHNESKASLLRKVNEKYKGDVVAFVDDMPGHVDTAYDELDCPIFWMPRGHRDDSPVNPHKKVRDWNDLEWAIGMSLPVVKKETVKEDTKSLQDILKEFDDYKEDNRIPEISIPKWSEEWVKPMTPCDPPYPYPMTPCDPVYPGVGTPSIPPSKTGDIPEWAKFPRLTCSPGGTALLGMANLPIITG</sequence>
<dbReference type="Gene3D" id="3.40.50.1000">
    <property type="entry name" value="HAD superfamily/HAD-like"/>
    <property type="match status" value="1"/>
</dbReference>
<evidence type="ECO:0000313" key="2">
    <source>
        <dbReference type="Proteomes" id="UP000246316"/>
    </source>
</evidence>
<protein>
    <submittedName>
        <fullName evidence="1">Uncharacterized protein</fullName>
    </submittedName>
</protein>
<dbReference type="Proteomes" id="UP000246316">
    <property type="component" value="Segment"/>
</dbReference>
<keyword evidence="2" id="KW-1185">Reference proteome</keyword>
<proteinExistence type="predicted"/>
<accession>A0A2S1GLV4</accession>
<dbReference type="SUPFAM" id="SSF56784">
    <property type="entry name" value="HAD-like"/>
    <property type="match status" value="1"/>
</dbReference>
<evidence type="ECO:0000313" key="1">
    <source>
        <dbReference type="EMBL" id="AWD90362.1"/>
    </source>
</evidence>
<dbReference type="KEGG" id="vg:65112795"/>
<reference evidence="1" key="1">
    <citation type="submission" date="2018-03" db="EMBL/GenBank/DDBJ databases">
        <title>Phage therapy in agriculture - a green tech approach to combat plant pathogenic bacteria.</title>
        <authorList>
            <person name="Carstens A.B."/>
            <person name="Djurhuus A.M."/>
            <person name="Hansen L.H."/>
        </authorList>
    </citation>
    <scope>NUCLEOTIDE SEQUENCE [LARGE SCALE GENOMIC DNA]</scope>
</reference>
<dbReference type="GeneID" id="65112795"/>
<organism evidence="1 2">
    <name type="scientific">Erwinia phage Cronus</name>
    <dbReference type="NCBI Taxonomy" id="2163633"/>
    <lineage>
        <taxon>Viruses</taxon>
        <taxon>Duplodnaviria</taxon>
        <taxon>Heunggongvirae</taxon>
        <taxon>Uroviricota</taxon>
        <taxon>Caudoviricetes</taxon>
        <taxon>Pantevenvirales</taxon>
        <taxon>Straboviridae</taxon>
        <taxon>Tevenvirinae</taxon>
        <taxon>Risoevirus</taxon>
        <taxon>Risoevirus cronus</taxon>
        <taxon>Roskildevirus cronus</taxon>
    </lineage>
</organism>
<dbReference type="InterPro" id="IPR036412">
    <property type="entry name" value="HAD-like_sf"/>
</dbReference>
<dbReference type="RefSeq" id="YP_010095161.1">
    <property type="nucleotide sequence ID" value="NC_055743.1"/>
</dbReference>
<dbReference type="InterPro" id="IPR023214">
    <property type="entry name" value="HAD_sf"/>
</dbReference>
<dbReference type="EMBL" id="MH059636">
    <property type="protein sequence ID" value="AWD90362.1"/>
    <property type="molecule type" value="Genomic_DNA"/>
</dbReference>